<comment type="caution">
    <text evidence="2">The sequence shown here is derived from an EMBL/GenBank/DDBJ whole genome shotgun (WGS) entry which is preliminary data.</text>
</comment>
<protein>
    <submittedName>
        <fullName evidence="2">Uncharacterized protein</fullName>
    </submittedName>
</protein>
<dbReference type="Proteomes" id="UP001234495">
    <property type="component" value="Unassembled WGS sequence"/>
</dbReference>
<feature type="compositionally biased region" description="Basic and acidic residues" evidence="1">
    <location>
        <begin position="16"/>
        <end position="32"/>
    </location>
</feature>
<evidence type="ECO:0000313" key="2">
    <source>
        <dbReference type="EMBL" id="MDQ0232039.1"/>
    </source>
</evidence>
<accession>A0ABT9ZJG4</accession>
<sequence>MKTKTRKTSSRNGLHRVYEDQNEKDSEQKCSS</sequence>
<name>A0ABT9ZJG4_9BACI</name>
<dbReference type="EMBL" id="JAUSUD010000017">
    <property type="protein sequence ID" value="MDQ0232039.1"/>
    <property type="molecule type" value="Genomic_DNA"/>
</dbReference>
<reference evidence="2 3" key="1">
    <citation type="submission" date="2023-07" db="EMBL/GenBank/DDBJ databases">
        <title>Genomic Encyclopedia of Type Strains, Phase IV (KMG-IV): sequencing the most valuable type-strain genomes for metagenomic binning, comparative biology and taxonomic classification.</title>
        <authorList>
            <person name="Goeker M."/>
        </authorList>
    </citation>
    <scope>NUCLEOTIDE SEQUENCE [LARGE SCALE GENOMIC DNA]</scope>
    <source>
        <strain evidence="2 3">DSM 29005</strain>
    </source>
</reference>
<evidence type="ECO:0000256" key="1">
    <source>
        <dbReference type="SAM" id="MobiDB-lite"/>
    </source>
</evidence>
<feature type="region of interest" description="Disordered" evidence="1">
    <location>
        <begin position="1"/>
        <end position="32"/>
    </location>
</feature>
<evidence type="ECO:0000313" key="3">
    <source>
        <dbReference type="Proteomes" id="UP001234495"/>
    </source>
</evidence>
<organism evidence="2 3">
    <name type="scientific">Metabacillus malikii</name>
    <dbReference type="NCBI Taxonomy" id="1504265"/>
    <lineage>
        <taxon>Bacteria</taxon>
        <taxon>Bacillati</taxon>
        <taxon>Bacillota</taxon>
        <taxon>Bacilli</taxon>
        <taxon>Bacillales</taxon>
        <taxon>Bacillaceae</taxon>
        <taxon>Metabacillus</taxon>
    </lineage>
</organism>
<proteinExistence type="predicted"/>
<gene>
    <name evidence="2" type="ORF">J2S19_003324</name>
</gene>
<keyword evidence="3" id="KW-1185">Reference proteome</keyword>